<name>A0A2A6CB38_PRIPA</name>
<dbReference type="PROSITE" id="PS51304">
    <property type="entry name" value="GALECTIN"/>
    <property type="match status" value="1"/>
</dbReference>
<dbReference type="Gene3D" id="2.60.120.200">
    <property type="match status" value="1"/>
</dbReference>
<organism evidence="2 3">
    <name type="scientific">Pristionchus pacificus</name>
    <name type="common">Parasitic nematode worm</name>
    <dbReference type="NCBI Taxonomy" id="54126"/>
    <lineage>
        <taxon>Eukaryota</taxon>
        <taxon>Metazoa</taxon>
        <taxon>Ecdysozoa</taxon>
        <taxon>Nematoda</taxon>
        <taxon>Chromadorea</taxon>
        <taxon>Rhabditida</taxon>
        <taxon>Rhabditina</taxon>
        <taxon>Diplogasteromorpha</taxon>
        <taxon>Diplogasteroidea</taxon>
        <taxon>Neodiplogasteridae</taxon>
        <taxon>Pristionchus</taxon>
    </lineage>
</organism>
<dbReference type="Proteomes" id="UP000005239">
    <property type="component" value="Unassembled WGS sequence"/>
</dbReference>
<dbReference type="InterPro" id="IPR013320">
    <property type="entry name" value="ConA-like_dom_sf"/>
</dbReference>
<dbReference type="PANTHER" id="PTHR11346:SF171">
    <property type="entry name" value="GALECTIN"/>
    <property type="match status" value="1"/>
</dbReference>
<dbReference type="PANTHER" id="PTHR11346">
    <property type="entry name" value="GALECTIN"/>
    <property type="match status" value="1"/>
</dbReference>
<dbReference type="OrthoDB" id="5866253at2759"/>
<dbReference type="AlphaFoldDB" id="A0A2A6CB38"/>
<dbReference type="SUPFAM" id="SSF49899">
    <property type="entry name" value="Concanavalin A-like lectins/glucanases"/>
    <property type="match status" value="1"/>
</dbReference>
<dbReference type="SMART" id="SM00908">
    <property type="entry name" value="Gal-bind_lectin"/>
    <property type="match status" value="1"/>
</dbReference>
<dbReference type="SMART" id="SM00276">
    <property type="entry name" value="GLECT"/>
    <property type="match status" value="1"/>
</dbReference>
<keyword evidence="1" id="KW-0430">Lectin</keyword>
<dbReference type="InterPro" id="IPR044156">
    <property type="entry name" value="Galectin-like"/>
</dbReference>
<dbReference type="GO" id="GO:0016936">
    <property type="term" value="F:galactoside binding"/>
    <property type="evidence" value="ECO:0000318"/>
    <property type="project" value="GO_Central"/>
</dbReference>
<dbReference type="InterPro" id="IPR001079">
    <property type="entry name" value="Galectin_CRD"/>
</dbReference>
<reference evidence="3" key="1">
    <citation type="journal article" date="2008" name="Nat. Genet.">
        <title>The Pristionchus pacificus genome provides a unique perspective on nematode lifestyle and parasitism.</title>
        <authorList>
            <person name="Dieterich C."/>
            <person name="Clifton S.W."/>
            <person name="Schuster L.N."/>
            <person name="Chinwalla A."/>
            <person name="Delehaunty K."/>
            <person name="Dinkelacker I."/>
            <person name="Fulton L."/>
            <person name="Fulton R."/>
            <person name="Godfrey J."/>
            <person name="Minx P."/>
            <person name="Mitreva M."/>
            <person name="Roeseler W."/>
            <person name="Tian H."/>
            <person name="Witte H."/>
            <person name="Yang S.P."/>
            <person name="Wilson R.K."/>
            <person name="Sommer R.J."/>
        </authorList>
    </citation>
    <scope>NUCLEOTIDE SEQUENCE [LARGE SCALE GENOMIC DNA]</scope>
    <source>
        <strain evidence="3">PS312</strain>
    </source>
</reference>
<proteinExistence type="predicted"/>
<accession>A0A2A6CB38</accession>
<keyword evidence="3" id="KW-1185">Reference proteome</keyword>
<dbReference type="Pfam" id="PF00337">
    <property type="entry name" value="Gal-bind_lectin"/>
    <property type="match status" value="1"/>
</dbReference>
<evidence type="ECO:0000256" key="1">
    <source>
        <dbReference type="ARBA" id="ARBA00022734"/>
    </source>
</evidence>
<accession>A0A8R1YBT7</accession>
<gene>
    <name evidence="2" type="primary">WBGene00098443</name>
</gene>
<sequence length="450" mass="50496">MALRSLSRLRLLSRRFGCLRHSPLVSYRVVSAPLPSAHPFSTFVDDEAERKSKIEQERKESEDKRKVRRAYALGGCLMVMWFSTHAILLYKRRNEFRLLNDKIPPIEWEDFKREYVEKGLVKTVVFQPHFEVGNVYLHSPQEQAMKKKIVDLLHAAPDKFSRPPDVRFILEASAKDAKKLFDEAILKAKVDKAEFELDEFPSYRELSFILASSIFAVAAVSLVNKYGGFVQMIPLTTPLMHGMCEGAKIEIDGMPYMGPQHGFTIELLTAHGSILHFDVRFQHHTIVMNNFHDGHWHCEERFALPFCIGSHFHLKLKNHPGHFAIHVNGMHVAHFHHRGNPHHITAFHIRGDVAVHKICYHNFSHPVVCTPAPVVMAPPPVVVAPPVVVPPPVYVPPPPVMVATAPAVVVVDDHHHHHHGGAAAVAGVAAGAIVGTAVLGAALRHGHRRH</sequence>
<evidence type="ECO:0000313" key="2">
    <source>
        <dbReference type="EnsemblMetazoa" id="PPA08889.1"/>
    </source>
</evidence>
<reference evidence="2" key="2">
    <citation type="submission" date="2022-06" db="UniProtKB">
        <authorList>
            <consortium name="EnsemblMetazoa"/>
        </authorList>
    </citation>
    <scope>IDENTIFICATION</scope>
    <source>
        <strain evidence="2">PS312</strain>
    </source>
</reference>
<dbReference type="CDD" id="cd00070">
    <property type="entry name" value="GLECT"/>
    <property type="match status" value="1"/>
</dbReference>
<dbReference type="GO" id="GO:0030246">
    <property type="term" value="F:carbohydrate binding"/>
    <property type="evidence" value="ECO:0000318"/>
    <property type="project" value="GO_Central"/>
</dbReference>
<dbReference type="FunFam" id="2.60.120.200:FF:000531">
    <property type="entry name" value="Galectin"/>
    <property type="match status" value="1"/>
</dbReference>
<evidence type="ECO:0000313" key="3">
    <source>
        <dbReference type="Proteomes" id="UP000005239"/>
    </source>
</evidence>
<dbReference type="EnsemblMetazoa" id="PPA08889.1">
    <property type="protein sequence ID" value="PPA08889.1"/>
    <property type="gene ID" value="WBGene00098443"/>
</dbReference>
<protein>
    <submittedName>
        <fullName evidence="2">Galectin</fullName>
    </submittedName>
</protein>